<protein>
    <submittedName>
        <fullName evidence="1">Uncharacterized protein</fullName>
    </submittedName>
</protein>
<proteinExistence type="predicted"/>
<dbReference type="EMBL" id="CM056816">
    <property type="protein sequence ID" value="KAJ8633216.1"/>
    <property type="molecule type" value="Genomic_DNA"/>
</dbReference>
<sequence length="77" mass="8713">MQCVQSIKYIHAVNIGDNSFMMVRKGRTYFHSPVHQHALDWPYQLGSDPNSDPPSLAVIAGTTYPLRCSRSMLPTMF</sequence>
<reference evidence="1 2" key="1">
    <citation type="journal article" date="2022" name="Hortic Res">
        <title>A haplotype resolved chromosomal level avocado genome allows analysis of novel avocado genes.</title>
        <authorList>
            <person name="Nath O."/>
            <person name="Fletcher S.J."/>
            <person name="Hayward A."/>
            <person name="Shaw L.M."/>
            <person name="Masouleh A.K."/>
            <person name="Furtado A."/>
            <person name="Henry R.J."/>
            <person name="Mitter N."/>
        </authorList>
    </citation>
    <scope>NUCLEOTIDE SEQUENCE [LARGE SCALE GENOMIC DNA]</scope>
    <source>
        <strain evidence="2">cv. Hass</strain>
    </source>
</reference>
<dbReference type="Proteomes" id="UP001234297">
    <property type="component" value="Chromosome 8"/>
</dbReference>
<name>A0ACC2LJ14_PERAE</name>
<comment type="caution">
    <text evidence="1">The sequence shown here is derived from an EMBL/GenBank/DDBJ whole genome shotgun (WGS) entry which is preliminary data.</text>
</comment>
<evidence type="ECO:0000313" key="1">
    <source>
        <dbReference type="EMBL" id="KAJ8633216.1"/>
    </source>
</evidence>
<gene>
    <name evidence="1" type="ORF">MRB53_026552</name>
</gene>
<accession>A0ACC2LJ14</accession>
<keyword evidence="2" id="KW-1185">Reference proteome</keyword>
<evidence type="ECO:0000313" key="2">
    <source>
        <dbReference type="Proteomes" id="UP001234297"/>
    </source>
</evidence>
<organism evidence="1 2">
    <name type="scientific">Persea americana</name>
    <name type="common">Avocado</name>
    <dbReference type="NCBI Taxonomy" id="3435"/>
    <lineage>
        <taxon>Eukaryota</taxon>
        <taxon>Viridiplantae</taxon>
        <taxon>Streptophyta</taxon>
        <taxon>Embryophyta</taxon>
        <taxon>Tracheophyta</taxon>
        <taxon>Spermatophyta</taxon>
        <taxon>Magnoliopsida</taxon>
        <taxon>Magnoliidae</taxon>
        <taxon>Laurales</taxon>
        <taxon>Lauraceae</taxon>
        <taxon>Persea</taxon>
    </lineage>
</organism>